<feature type="region of interest" description="Disordered" evidence="1">
    <location>
        <begin position="1"/>
        <end position="69"/>
    </location>
</feature>
<organism evidence="2 3">
    <name type="scientific">Araneus ventricosus</name>
    <name type="common">Orbweaver spider</name>
    <name type="synonym">Epeira ventricosa</name>
    <dbReference type="NCBI Taxonomy" id="182803"/>
    <lineage>
        <taxon>Eukaryota</taxon>
        <taxon>Metazoa</taxon>
        <taxon>Ecdysozoa</taxon>
        <taxon>Arthropoda</taxon>
        <taxon>Chelicerata</taxon>
        <taxon>Arachnida</taxon>
        <taxon>Araneae</taxon>
        <taxon>Araneomorphae</taxon>
        <taxon>Entelegynae</taxon>
        <taxon>Araneoidea</taxon>
        <taxon>Araneidae</taxon>
        <taxon>Araneus</taxon>
    </lineage>
</organism>
<evidence type="ECO:0000313" key="2">
    <source>
        <dbReference type="EMBL" id="GBO39066.1"/>
    </source>
</evidence>
<comment type="caution">
    <text evidence="2">The sequence shown here is derived from an EMBL/GenBank/DDBJ whole genome shotgun (WGS) entry which is preliminary data.</text>
</comment>
<dbReference type="Proteomes" id="UP000499080">
    <property type="component" value="Unassembled WGS sequence"/>
</dbReference>
<protein>
    <submittedName>
        <fullName evidence="2">Uncharacterized protein</fullName>
    </submittedName>
</protein>
<sequence>PVNCESLYKDAESSDEDGVGSHPHLNPVAESPSWKENYDWLCENSDEDDGGSPPHPTPVAGSPSWNVNYDWLGENSESSKLLF</sequence>
<accession>A0A4Y2WQQ7</accession>
<feature type="non-terminal residue" evidence="2">
    <location>
        <position position="1"/>
    </location>
</feature>
<name>A0A4Y2WQQ7_ARAVE</name>
<keyword evidence="3" id="KW-1185">Reference proteome</keyword>
<dbReference type="EMBL" id="BGPR01063975">
    <property type="protein sequence ID" value="GBO39066.1"/>
    <property type="molecule type" value="Genomic_DNA"/>
</dbReference>
<evidence type="ECO:0000256" key="1">
    <source>
        <dbReference type="SAM" id="MobiDB-lite"/>
    </source>
</evidence>
<proteinExistence type="predicted"/>
<dbReference type="AlphaFoldDB" id="A0A4Y2WQQ7"/>
<gene>
    <name evidence="2" type="ORF">AVEN_116400_1</name>
</gene>
<reference evidence="2 3" key="1">
    <citation type="journal article" date="2019" name="Sci. Rep.">
        <title>Orb-weaving spider Araneus ventricosus genome elucidates the spidroin gene catalogue.</title>
        <authorList>
            <person name="Kono N."/>
            <person name="Nakamura H."/>
            <person name="Ohtoshi R."/>
            <person name="Moran D.A.P."/>
            <person name="Shinohara A."/>
            <person name="Yoshida Y."/>
            <person name="Fujiwara M."/>
            <person name="Mori M."/>
            <person name="Tomita M."/>
            <person name="Arakawa K."/>
        </authorList>
    </citation>
    <scope>NUCLEOTIDE SEQUENCE [LARGE SCALE GENOMIC DNA]</scope>
</reference>
<evidence type="ECO:0000313" key="3">
    <source>
        <dbReference type="Proteomes" id="UP000499080"/>
    </source>
</evidence>